<dbReference type="SMART" id="SM00354">
    <property type="entry name" value="HTH_LACI"/>
    <property type="match status" value="1"/>
</dbReference>
<dbReference type="InterPro" id="IPR010982">
    <property type="entry name" value="Lambda_DNA-bd_dom_sf"/>
</dbReference>
<evidence type="ECO:0000256" key="3">
    <source>
        <dbReference type="ARBA" id="ARBA00023125"/>
    </source>
</evidence>
<keyword evidence="4" id="KW-0804">Transcription</keyword>
<dbReference type="CDD" id="cd01392">
    <property type="entry name" value="HTH_LacI"/>
    <property type="match status" value="1"/>
</dbReference>
<evidence type="ECO:0000256" key="2">
    <source>
        <dbReference type="ARBA" id="ARBA00023015"/>
    </source>
</evidence>
<dbReference type="InterPro" id="IPR046335">
    <property type="entry name" value="LacI/GalR-like_sensor"/>
</dbReference>
<dbReference type="GO" id="GO:0003700">
    <property type="term" value="F:DNA-binding transcription factor activity"/>
    <property type="evidence" value="ECO:0007669"/>
    <property type="project" value="TreeGrafter"/>
</dbReference>
<keyword evidence="3" id="KW-0238">DNA-binding</keyword>
<sequence>MGATLKDVAALANVHPSTVSRVLRNVENLKISEDTKERIFKAIKELNYQPDQTARSLRLKKSFTIGLIIPNVASPYFIGIARSLDAECTKEGYTLIISDTNENQEKEIKAVYDLYSRGVDGLVIAPVQDSDDHIKDLIDKKFPFVLIDRYFEKYETNAVICNDKESAYNAVKHLIELGHKRIGFISGRPNLYPVVERLEGYKNVLEENNLEFNQDLIFSSSPTLDDAYEASIKLMELPVPPTAILITGTIITFGVLKAIIEKKKTVPKDLSIIAFTDTILAAYFMSPVSTVSHKVGEIGVKAFEILFEHMKSNDLPYSKVVINTNFVDRNSTAKANI</sequence>
<dbReference type="PROSITE" id="PS50932">
    <property type="entry name" value="HTH_LACI_2"/>
    <property type="match status" value="1"/>
</dbReference>
<reference evidence="6" key="1">
    <citation type="submission" date="2018-06" db="EMBL/GenBank/DDBJ databases">
        <authorList>
            <person name="Zhirakovskaya E."/>
        </authorList>
    </citation>
    <scope>NUCLEOTIDE SEQUENCE</scope>
</reference>
<evidence type="ECO:0000259" key="5">
    <source>
        <dbReference type="PROSITE" id="PS50932"/>
    </source>
</evidence>
<dbReference type="SUPFAM" id="SSF47413">
    <property type="entry name" value="lambda repressor-like DNA-binding domains"/>
    <property type="match status" value="1"/>
</dbReference>
<evidence type="ECO:0000256" key="1">
    <source>
        <dbReference type="ARBA" id="ARBA00022491"/>
    </source>
</evidence>
<evidence type="ECO:0000256" key="4">
    <source>
        <dbReference type="ARBA" id="ARBA00023163"/>
    </source>
</evidence>
<dbReference type="GO" id="GO:0000976">
    <property type="term" value="F:transcription cis-regulatory region binding"/>
    <property type="evidence" value="ECO:0007669"/>
    <property type="project" value="TreeGrafter"/>
</dbReference>
<dbReference type="InterPro" id="IPR028082">
    <property type="entry name" value="Peripla_BP_I"/>
</dbReference>
<dbReference type="AlphaFoldDB" id="A0A3B1C0W1"/>
<evidence type="ECO:0000313" key="6">
    <source>
        <dbReference type="EMBL" id="VAX16520.1"/>
    </source>
</evidence>
<accession>A0A3B1C0W1</accession>
<dbReference type="EMBL" id="UOGD01000051">
    <property type="protein sequence ID" value="VAX16520.1"/>
    <property type="molecule type" value="Genomic_DNA"/>
</dbReference>
<feature type="domain" description="HTH lacI-type" evidence="5">
    <location>
        <begin position="3"/>
        <end position="59"/>
    </location>
</feature>
<keyword evidence="2" id="KW-0805">Transcription regulation</keyword>
<dbReference type="InterPro" id="IPR000843">
    <property type="entry name" value="HTH_LacI"/>
</dbReference>
<dbReference type="CDD" id="cd06267">
    <property type="entry name" value="PBP1_LacI_sugar_binding-like"/>
    <property type="match status" value="1"/>
</dbReference>
<name>A0A3B1C0W1_9ZZZZ</name>
<dbReference type="Pfam" id="PF00356">
    <property type="entry name" value="LacI"/>
    <property type="match status" value="1"/>
</dbReference>
<gene>
    <name evidence="6" type="ORF">MNBD_IGNAVI01-606</name>
</gene>
<organism evidence="6">
    <name type="scientific">hydrothermal vent metagenome</name>
    <dbReference type="NCBI Taxonomy" id="652676"/>
    <lineage>
        <taxon>unclassified sequences</taxon>
        <taxon>metagenomes</taxon>
        <taxon>ecological metagenomes</taxon>
    </lineage>
</organism>
<proteinExistence type="predicted"/>
<dbReference type="Gene3D" id="3.40.50.2300">
    <property type="match status" value="2"/>
</dbReference>
<dbReference type="PANTHER" id="PTHR30146">
    <property type="entry name" value="LACI-RELATED TRANSCRIPTIONAL REPRESSOR"/>
    <property type="match status" value="1"/>
</dbReference>
<keyword evidence="1" id="KW-0678">Repressor</keyword>
<dbReference type="Pfam" id="PF13377">
    <property type="entry name" value="Peripla_BP_3"/>
    <property type="match status" value="1"/>
</dbReference>
<dbReference type="PANTHER" id="PTHR30146:SF148">
    <property type="entry name" value="HTH-TYPE TRANSCRIPTIONAL REPRESSOR PURR-RELATED"/>
    <property type="match status" value="1"/>
</dbReference>
<dbReference type="Gene3D" id="1.10.260.40">
    <property type="entry name" value="lambda repressor-like DNA-binding domains"/>
    <property type="match status" value="1"/>
</dbReference>
<protein>
    <submittedName>
        <fullName evidence="6">Ribose operon repressor</fullName>
    </submittedName>
</protein>
<dbReference type="SUPFAM" id="SSF53822">
    <property type="entry name" value="Periplasmic binding protein-like I"/>
    <property type="match status" value="1"/>
</dbReference>